<dbReference type="GO" id="GO:0016811">
    <property type="term" value="F:hydrolase activity, acting on carbon-nitrogen (but not peptide) bonds, in linear amides"/>
    <property type="evidence" value="ECO:0007669"/>
    <property type="project" value="TreeGrafter"/>
</dbReference>
<dbReference type="PANTHER" id="PTHR12993:SF11">
    <property type="entry name" value="N-ACETYLGLUCOSAMINYL-PHOSPHATIDYLINOSITOL DE-N-ACETYLASE"/>
    <property type="match status" value="1"/>
</dbReference>
<dbReference type="SUPFAM" id="SSF102588">
    <property type="entry name" value="LmbE-like"/>
    <property type="match status" value="1"/>
</dbReference>
<comment type="caution">
    <text evidence="1">The sequence shown here is derived from an EMBL/GenBank/DDBJ whole genome shotgun (WGS) entry which is preliminary data.</text>
</comment>
<dbReference type="Proteomes" id="UP000221024">
    <property type="component" value="Unassembled WGS sequence"/>
</dbReference>
<reference evidence="1 2" key="1">
    <citation type="submission" date="2017-10" db="EMBL/GenBank/DDBJ databases">
        <title>Draft genome of Longimonas halophila.</title>
        <authorList>
            <person name="Goh K.M."/>
            <person name="Shamsir M.S."/>
            <person name="Lim S.W."/>
        </authorList>
    </citation>
    <scope>NUCLEOTIDE SEQUENCE [LARGE SCALE GENOMIC DNA]</scope>
    <source>
        <strain evidence="1 2">KCTC 42399</strain>
    </source>
</reference>
<dbReference type="OrthoDB" id="9790023at2"/>
<dbReference type="Pfam" id="PF02585">
    <property type="entry name" value="PIG-L"/>
    <property type="match status" value="1"/>
</dbReference>
<evidence type="ECO:0000313" key="1">
    <source>
        <dbReference type="EMBL" id="PEN06574.1"/>
    </source>
</evidence>
<dbReference type="AlphaFoldDB" id="A0A2H3NKV6"/>
<dbReference type="PANTHER" id="PTHR12993">
    <property type="entry name" value="N-ACETYLGLUCOSAMINYL-PHOSPHATIDYLINOSITOL DE-N-ACETYLASE-RELATED"/>
    <property type="match status" value="1"/>
</dbReference>
<dbReference type="InterPro" id="IPR003737">
    <property type="entry name" value="GlcNAc_PI_deacetylase-related"/>
</dbReference>
<keyword evidence="2" id="KW-1185">Reference proteome</keyword>
<organism evidence="1 2">
    <name type="scientific">Longimonas halophila</name>
    <dbReference type="NCBI Taxonomy" id="1469170"/>
    <lineage>
        <taxon>Bacteria</taxon>
        <taxon>Pseudomonadati</taxon>
        <taxon>Rhodothermota</taxon>
        <taxon>Rhodothermia</taxon>
        <taxon>Rhodothermales</taxon>
        <taxon>Salisaetaceae</taxon>
        <taxon>Longimonas</taxon>
    </lineage>
</organism>
<name>A0A2H3NKV6_9BACT</name>
<dbReference type="Gene3D" id="3.40.50.10320">
    <property type="entry name" value="LmbE-like"/>
    <property type="match status" value="1"/>
</dbReference>
<proteinExistence type="predicted"/>
<sequence>MATLLYIFPHPDDESFGPAPALARQRAQGHDVHVLTLTRGEATQQRHRLGLSKEEMGAVRFGEMQHVAEALDLSSLNVLDLPDGELANLSPLDIEDVVMQHLVRLQPDVVATYAVHGVSGHPDHLVTHAVVKRVVCSAVSTNEVPVRRLAFFTLCENDAPRPDHLQASSDEAIDCVVPVDEEAFSTAQAALQCYETYAPVIEEHRPLETVRNGVCFECFREAPTPRLTDLTAHLPAQLPLGSS</sequence>
<evidence type="ECO:0000313" key="2">
    <source>
        <dbReference type="Proteomes" id="UP000221024"/>
    </source>
</evidence>
<dbReference type="InterPro" id="IPR024078">
    <property type="entry name" value="LmbE-like_dom_sf"/>
</dbReference>
<dbReference type="RefSeq" id="WP_098062467.1">
    <property type="nucleotide sequence ID" value="NZ_PDEP01000008.1"/>
</dbReference>
<gene>
    <name evidence="1" type="ORF">CRI93_09860</name>
</gene>
<accession>A0A2H3NKV6</accession>
<dbReference type="EMBL" id="PDEP01000008">
    <property type="protein sequence ID" value="PEN06574.1"/>
    <property type="molecule type" value="Genomic_DNA"/>
</dbReference>
<protein>
    <submittedName>
        <fullName evidence="1">GlcNAc-PI de-N-acetylase</fullName>
    </submittedName>
</protein>